<dbReference type="Gene3D" id="3.40.720.10">
    <property type="entry name" value="Alkaline Phosphatase, subunit A"/>
    <property type="match status" value="2"/>
</dbReference>
<dbReference type="PANTHER" id="PTHR10151">
    <property type="entry name" value="ECTONUCLEOTIDE PYROPHOSPHATASE/PHOSPHODIESTERASE"/>
    <property type="match status" value="1"/>
</dbReference>
<keyword evidence="3" id="KW-1185">Reference proteome</keyword>
<organism evidence="2 3">
    <name type="scientific">Conidiobolus coronatus (strain ATCC 28846 / CBS 209.66 / NRRL 28638)</name>
    <name type="common">Delacroixia coronata</name>
    <dbReference type="NCBI Taxonomy" id="796925"/>
    <lineage>
        <taxon>Eukaryota</taxon>
        <taxon>Fungi</taxon>
        <taxon>Fungi incertae sedis</taxon>
        <taxon>Zoopagomycota</taxon>
        <taxon>Entomophthoromycotina</taxon>
        <taxon>Entomophthoromycetes</taxon>
        <taxon>Entomophthorales</taxon>
        <taxon>Ancylistaceae</taxon>
        <taxon>Conidiobolus</taxon>
    </lineage>
</organism>
<dbReference type="AlphaFoldDB" id="A0A137NUG5"/>
<dbReference type="PANTHER" id="PTHR10151:SF120">
    <property type="entry name" value="BIS(5'-ADENOSYL)-TRIPHOSPHATASE"/>
    <property type="match status" value="1"/>
</dbReference>
<dbReference type="OrthoDB" id="4062651at2759"/>
<dbReference type="InterPro" id="IPR002591">
    <property type="entry name" value="Phosphodiest/P_Trfase"/>
</dbReference>
<accession>A0A137NUG5</accession>
<reference evidence="2 3" key="1">
    <citation type="journal article" date="2015" name="Genome Biol. Evol.">
        <title>Phylogenomic analyses indicate that early fungi evolved digesting cell walls of algal ancestors of land plants.</title>
        <authorList>
            <person name="Chang Y."/>
            <person name="Wang S."/>
            <person name="Sekimoto S."/>
            <person name="Aerts A.L."/>
            <person name="Choi C."/>
            <person name="Clum A."/>
            <person name="LaButti K.M."/>
            <person name="Lindquist E.A."/>
            <person name="Yee Ngan C."/>
            <person name="Ohm R.A."/>
            <person name="Salamov A.A."/>
            <person name="Grigoriev I.V."/>
            <person name="Spatafora J.W."/>
            <person name="Berbee M.L."/>
        </authorList>
    </citation>
    <scope>NUCLEOTIDE SEQUENCE [LARGE SCALE GENOMIC DNA]</scope>
    <source>
        <strain evidence="2 3">NRRL 28638</strain>
    </source>
</reference>
<name>A0A137NUG5_CONC2</name>
<feature type="chain" id="PRO_5007294062" evidence="1">
    <location>
        <begin position="17"/>
        <end position="271"/>
    </location>
</feature>
<evidence type="ECO:0000313" key="3">
    <source>
        <dbReference type="Proteomes" id="UP000070444"/>
    </source>
</evidence>
<feature type="signal peptide" evidence="1">
    <location>
        <begin position="1"/>
        <end position="16"/>
    </location>
</feature>
<dbReference type="Proteomes" id="UP000070444">
    <property type="component" value="Unassembled WGS sequence"/>
</dbReference>
<dbReference type="Pfam" id="PF01663">
    <property type="entry name" value="Phosphodiest"/>
    <property type="match status" value="1"/>
</dbReference>
<proteinExistence type="predicted"/>
<dbReference type="InterPro" id="IPR017850">
    <property type="entry name" value="Alkaline_phosphatase_core_sf"/>
</dbReference>
<evidence type="ECO:0000313" key="2">
    <source>
        <dbReference type="EMBL" id="KXN66455.1"/>
    </source>
</evidence>
<dbReference type="GO" id="GO:0016787">
    <property type="term" value="F:hydrolase activity"/>
    <property type="evidence" value="ECO:0007669"/>
    <property type="project" value="UniProtKB-ARBA"/>
</dbReference>
<gene>
    <name evidence="2" type="ORF">CONCODRAFT_11689</name>
</gene>
<protein>
    <submittedName>
        <fullName evidence="2">Alkaline phosphatase-like protein</fullName>
    </submittedName>
</protein>
<dbReference type="EMBL" id="KQ964723">
    <property type="protein sequence ID" value="KXN66455.1"/>
    <property type="molecule type" value="Genomic_DNA"/>
</dbReference>
<sequence>MKFNLPVLLLATITSAISYDKIERVIFLGLDGTGNFNTKINVPTINKLLQSGAYTNYASAMDPTWSAQNWGSMFHGVIPSKHGLTNAIAQTKPYPEDSPYPSVFKIIHDKTPNVKMASFAMWNAINDGIIEQSVPMYRDKTEPDDNIFPHMLDYLHIDETGHEHQWMSEEYIARYIKTDGYIKQILDTLDDMKIRDSTLIIMTADHGGVGYGHGGTSDKERNIMWGVNGPGIKSKKLKDKSVTNMDVGAIMLKALGYEVPSYFDSKFPSTL</sequence>
<evidence type="ECO:0000256" key="1">
    <source>
        <dbReference type="SAM" id="SignalP"/>
    </source>
</evidence>
<dbReference type="SUPFAM" id="SSF53649">
    <property type="entry name" value="Alkaline phosphatase-like"/>
    <property type="match status" value="1"/>
</dbReference>
<keyword evidence="1" id="KW-0732">Signal</keyword>